<dbReference type="AlphaFoldDB" id="A0AAW1RWZ0"/>
<name>A0AAW1RWZ0_9CHLO</name>
<evidence type="ECO:0000256" key="5">
    <source>
        <dbReference type="ARBA" id="ARBA00024042"/>
    </source>
</evidence>
<evidence type="ECO:0000313" key="10">
    <source>
        <dbReference type="EMBL" id="KAK9838620.1"/>
    </source>
</evidence>
<evidence type="ECO:0000256" key="3">
    <source>
        <dbReference type="ARBA" id="ARBA00022643"/>
    </source>
</evidence>
<feature type="binding site" evidence="7">
    <location>
        <position position="270"/>
    </location>
    <ligand>
        <name>glyoxylate</name>
        <dbReference type="ChEBI" id="CHEBI:36655"/>
    </ligand>
</feature>
<evidence type="ECO:0000259" key="9">
    <source>
        <dbReference type="PROSITE" id="PS51349"/>
    </source>
</evidence>
<evidence type="ECO:0000256" key="4">
    <source>
        <dbReference type="ARBA" id="ARBA00023002"/>
    </source>
</evidence>
<comment type="caution">
    <text evidence="10">The sequence shown here is derived from an EMBL/GenBank/DDBJ whole genome shotgun (WGS) entry which is preliminary data.</text>
</comment>
<evidence type="ECO:0000256" key="8">
    <source>
        <dbReference type="SAM" id="MobiDB-lite"/>
    </source>
</evidence>
<evidence type="ECO:0000256" key="6">
    <source>
        <dbReference type="PIRSR" id="PIRSR000138-1"/>
    </source>
</evidence>
<dbReference type="InterPro" id="IPR000262">
    <property type="entry name" value="FMN-dep_DH"/>
</dbReference>
<dbReference type="InterPro" id="IPR008259">
    <property type="entry name" value="FMN_hydac_DH_AS"/>
</dbReference>
<dbReference type="Proteomes" id="UP001485043">
    <property type="component" value="Unassembled WGS sequence"/>
</dbReference>
<dbReference type="EMBL" id="JALJOV010001880">
    <property type="protein sequence ID" value="KAK9838620.1"/>
    <property type="molecule type" value="Genomic_DNA"/>
</dbReference>
<keyword evidence="2 7" id="KW-0285">Flavoprotein</keyword>
<organism evidence="10 11">
    <name type="scientific">Apatococcus fuscideae</name>
    <dbReference type="NCBI Taxonomy" id="2026836"/>
    <lineage>
        <taxon>Eukaryota</taxon>
        <taxon>Viridiplantae</taxon>
        <taxon>Chlorophyta</taxon>
        <taxon>core chlorophytes</taxon>
        <taxon>Trebouxiophyceae</taxon>
        <taxon>Chlorellales</taxon>
        <taxon>Chlorellaceae</taxon>
        <taxon>Apatococcus</taxon>
    </lineage>
</organism>
<comment type="cofactor">
    <cofactor evidence="1">
        <name>FMN</name>
        <dbReference type="ChEBI" id="CHEBI:58210"/>
    </cofactor>
</comment>
<dbReference type="PIRSF" id="PIRSF000138">
    <property type="entry name" value="Al-hdrx_acd_dh"/>
    <property type="match status" value="1"/>
</dbReference>
<dbReference type="Pfam" id="PF01070">
    <property type="entry name" value="FMN_dh"/>
    <property type="match status" value="1"/>
</dbReference>
<feature type="binding site" evidence="7">
    <location>
        <position position="158"/>
    </location>
    <ligand>
        <name>FMN</name>
        <dbReference type="ChEBI" id="CHEBI:58210"/>
    </ligand>
</feature>
<keyword evidence="3 7" id="KW-0288">FMN</keyword>
<dbReference type="PROSITE" id="PS51349">
    <property type="entry name" value="FMN_HYDROXY_ACID_DH_2"/>
    <property type="match status" value="1"/>
</dbReference>
<protein>
    <recommendedName>
        <fullName evidence="9">FMN hydroxy acid dehydrogenase domain-containing protein</fullName>
    </recommendedName>
</protein>
<evidence type="ECO:0000313" key="11">
    <source>
        <dbReference type="Proteomes" id="UP001485043"/>
    </source>
</evidence>
<proteinExistence type="inferred from homology"/>
<keyword evidence="11" id="KW-1185">Reference proteome</keyword>
<feature type="compositionally biased region" description="Polar residues" evidence="8">
    <location>
        <begin position="189"/>
        <end position="202"/>
    </location>
</feature>
<dbReference type="GO" id="GO:0010181">
    <property type="term" value="F:FMN binding"/>
    <property type="evidence" value="ECO:0007669"/>
    <property type="project" value="InterPro"/>
</dbReference>
<dbReference type="FunFam" id="3.20.20.70:FF:000056">
    <property type="entry name" value="hydroxyacid oxidase 2"/>
    <property type="match status" value="1"/>
</dbReference>
<feature type="binding site" evidence="7">
    <location>
        <position position="273"/>
    </location>
    <ligand>
        <name>glyoxylate</name>
        <dbReference type="ChEBI" id="CHEBI:36655"/>
    </ligand>
</feature>
<accession>A0AAW1RWZ0</accession>
<feature type="binding site" evidence="7">
    <location>
        <position position="167"/>
    </location>
    <ligand>
        <name>glyoxylate</name>
        <dbReference type="ChEBI" id="CHEBI:36655"/>
    </ligand>
</feature>
<feature type="binding site" evidence="7">
    <location>
        <position position="132"/>
    </location>
    <ligand>
        <name>glyoxylate</name>
        <dbReference type="ChEBI" id="CHEBI:36655"/>
    </ligand>
</feature>
<gene>
    <name evidence="10" type="ORF">WJX84_010835</name>
</gene>
<feature type="binding site" evidence="7">
    <location>
        <position position="109"/>
    </location>
    <ligand>
        <name>FMN</name>
        <dbReference type="ChEBI" id="CHEBI:58210"/>
    </ligand>
</feature>
<dbReference type="SUPFAM" id="SSF51395">
    <property type="entry name" value="FMN-linked oxidoreductases"/>
    <property type="match status" value="1"/>
</dbReference>
<dbReference type="InterPro" id="IPR013785">
    <property type="entry name" value="Aldolase_TIM"/>
</dbReference>
<sequence>MSFAALDTHFHNLHELEELARTRLSKAAFDFYAGGAEDLASLRENQVAFSRYKLLPRVLIDVSCMDTSCTLLGGAICPRTCMLCQPDGPSTQAPQLAPADYTGTAMGVSINANHTMEEVADTGNELLFFQVYVFKNRKAVRKLVQDVERKGYKGLIITVDCPTSGKREQDGRNRFALPAGLTVKNMQRVTGTQEVKSPQADSKNAAEGDQDSAYHSMHTSVYDQGLTWDFIPWLRSITKLPILLKGILSPDDAYIAVHRYGVDGLVISNHGGRQCDYVPAAVDMLPQIVEVVNRKVPIIIDGGVRRGSDVLKALALGADAVMVGRPIIYGLAVGGQLAVEAVLDMLRSELELSMKLCGCPTLSSIVRNIVIAPPAAPASSSLAHSRL</sequence>
<comment type="similarity">
    <text evidence="5">Belongs to the FMN-dependent alpha-hydroxy acid dehydrogenase family.</text>
</comment>
<dbReference type="GO" id="GO:0016491">
    <property type="term" value="F:oxidoreductase activity"/>
    <property type="evidence" value="ECO:0007669"/>
    <property type="project" value="UniProtKB-KW"/>
</dbReference>
<dbReference type="PANTHER" id="PTHR10578:SF107">
    <property type="entry name" value="2-HYDROXYACID OXIDASE 1"/>
    <property type="match status" value="1"/>
</dbReference>
<keyword evidence="4" id="KW-0560">Oxidoreductase</keyword>
<evidence type="ECO:0000256" key="7">
    <source>
        <dbReference type="PIRSR" id="PIRSR000138-2"/>
    </source>
</evidence>
<feature type="active site" description="Proton acceptor" evidence="6">
    <location>
        <position position="270"/>
    </location>
</feature>
<feature type="binding site" evidence="7">
    <location>
        <begin position="324"/>
        <end position="325"/>
    </location>
    <ligand>
        <name>FMN</name>
        <dbReference type="ChEBI" id="CHEBI:58210"/>
    </ligand>
</feature>
<feature type="region of interest" description="Disordered" evidence="8">
    <location>
        <begin position="189"/>
        <end position="211"/>
    </location>
</feature>
<dbReference type="PANTHER" id="PTHR10578">
    <property type="entry name" value="S -2-HYDROXY-ACID OXIDASE-RELATED"/>
    <property type="match status" value="1"/>
</dbReference>
<evidence type="ECO:0000256" key="2">
    <source>
        <dbReference type="ARBA" id="ARBA00022630"/>
    </source>
</evidence>
<dbReference type="PROSITE" id="PS00557">
    <property type="entry name" value="FMN_HYDROXY_ACID_DH_1"/>
    <property type="match status" value="1"/>
</dbReference>
<reference evidence="10 11" key="1">
    <citation type="journal article" date="2024" name="Nat. Commun.">
        <title>Phylogenomics reveals the evolutionary origins of lichenization in chlorophyte algae.</title>
        <authorList>
            <person name="Puginier C."/>
            <person name="Libourel C."/>
            <person name="Otte J."/>
            <person name="Skaloud P."/>
            <person name="Haon M."/>
            <person name="Grisel S."/>
            <person name="Petersen M."/>
            <person name="Berrin J.G."/>
            <person name="Delaux P.M."/>
            <person name="Dal Grande F."/>
            <person name="Keller J."/>
        </authorList>
    </citation>
    <scope>NUCLEOTIDE SEQUENCE [LARGE SCALE GENOMIC DNA]</scope>
    <source>
        <strain evidence="10 11">SAG 2523</strain>
    </source>
</reference>
<dbReference type="GO" id="GO:0005737">
    <property type="term" value="C:cytoplasm"/>
    <property type="evidence" value="ECO:0007669"/>
    <property type="project" value="UniProtKB-ARBA"/>
</dbReference>
<feature type="binding site" evidence="7">
    <location>
        <position position="245"/>
    </location>
    <ligand>
        <name>FMN</name>
        <dbReference type="ChEBI" id="CHEBI:58210"/>
    </ligand>
</feature>
<dbReference type="Gene3D" id="3.20.20.70">
    <property type="entry name" value="Aldolase class I"/>
    <property type="match status" value="1"/>
</dbReference>
<dbReference type="CDD" id="cd02809">
    <property type="entry name" value="alpha_hydroxyacid_oxid_FMN"/>
    <property type="match status" value="1"/>
</dbReference>
<feature type="domain" description="FMN hydroxy acid dehydrogenase" evidence="9">
    <location>
        <begin position="5"/>
        <end position="375"/>
    </location>
</feature>
<feature type="binding site" evidence="7">
    <location>
        <begin position="301"/>
        <end position="305"/>
    </location>
    <ligand>
        <name>FMN</name>
        <dbReference type="ChEBI" id="CHEBI:58210"/>
    </ligand>
</feature>
<feature type="binding site" evidence="7">
    <location>
        <position position="130"/>
    </location>
    <ligand>
        <name>FMN</name>
        <dbReference type="ChEBI" id="CHEBI:58210"/>
    </ligand>
</feature>
<dbReference type="InterPro" id="IPR012133">
    <property type="entry name" value="Alpha-hydoxy_acid_DH_FMN"/>
</dbReference>
<feature type="binding site" evidence="7">
    <location>
        <position position="268"/>
    </location>
    <ligand>
        <name>FMN</name>
        <dbReference type="ChEBI" id="CHEBI:58210"/>
    </ligand>
</feature>
<dbReference type="InterPro" id="IPR037396">
    <property type="entry name" value="FMN_HAD"/>
</dbReference>
<evidence type="ECO:0000256" key="1">
    <source>
        <dbReference type="ARBA" id="ARBA00001917"/>
    </source>
</evidence>